<dbReference type="Gene3D" id="2.60.40.1180">
    <property type="entry name" value="Golgi alpha-mannosidase II"/>
    <property type="match status" value="1"/>
</dbReference>
<evidence type="ECO:0000256" key="5">
    <source>
        <dbReference type="ARBA" id="ARBA00023295"/>
    </source>
</evidence>
<dbReference type="SUPFAM" id="SSF52317">
    <property type="entry name" value="Class I glutamine amidotransferase-like"/>
    <property type="match status" value="1"/>
</dbReference>
<dbReference type="Pfam" id="PF08533">
    <property type="entry name" value="Glyco_hydro_42C"/>
    <property type="match status" value="1"/>
</dbReference>
<evidence type="ECO:0000313" key="10">
    <source>
        <dbReference type="EMBL" id="TQS00517.1"/>
    </source>
</evidence>
<evidence type="ECO:0000259" key="9">
    <source>
        <dbReference type="Pfam" id="PF08533"/>
    </source>
</evidence>
<dbReference type="EC" id="3.2.1.23" evidence="3 6"/>
<keyword evidence="4 6" id="KW-0378">Hydrolase</keyword>
<dbReference type="Gene3D" id="3.20.20.80">
    <property type="entry name" value="Glycosidases"/>
    <property type="match status" value="1"/>
</dbReference>
<dbReference type="InterPro" id="IPR013739">
    <property type="entry name" value="Beta_galactosidase_C"/>
</dbReference>
<dbReference type="InterPro" id="IPR017853">
    <property type="entry name" value="GH"/>
</dbReference>
<dbReference type="InterPro" id="IPR013780">
    <property type="entry name" value="Glyco_hydro_b"/>
</dbReference>
<feature type="domain" description="Beta-galactosidase trimerisation" evidence="8">
    <location>
        <begin position="409"/>
        <end position="621"/>
    </location>
</feature>
<dbReference type="Gene3D" id="3.40.50.880">
    <property type="match status" value="1"/>
</dbReference>
<protein>
    <recommendedName>
        <fullName evidence="3 6">Beta-galactosidase</fullName>
        <shortName evidence="6">Beta-gal</shortName>
        <ecNumber evidence="3 6">3.2.1.23</ecNumber>
    </recommendedName>
</protein>
<evidence type="ECO:0000256" key="2">
    <source>
        <dbReference type="ARBA" id="ARBA00005940"/>
    </source>
</evidence>
<reference evidence="10 11" key="1">
    <citation type="submission" date="2019-07" db="EMBL/GenBank/DDBJ databases">
        <title>Paenibacillus ottowii sp. nov. isolated from a fermentation system processing bovine manure.</title>
        <authorList>
            <person name="Velazquez L.F."/>
            <person name="Rajbanshi S."/>
            <person name="Guan S."/>
            <person name="Hinchee M."/>
            <person name="Welsh A."/>
        </authorList>
    </citation>
    <scope>NUCLEOTIDE SEQUENCE [LARGE SCALE GENOMIC DNA]</scope>
    <source>
        <strain evidence="10 11">MS2379</strain>
    </source>
</reference>
<proteinExistence type="inferred from homology"/>
<evidence type="ECO:0000256" key="1">
    <source>
        <dbReference type="ARBA" id="ARBA00001412"/>
    </source>
</evidence>
<comment type="caution">
    <text evidence="10">The sequence shown here is derived from an EMBL/GenBank/DDBJ whole genome shotgun (WGS) entry which is preliminary data.</text>
</comment>
<dbReference type="PIRSF" id="PIRSF001084">
    <property type="entry name" value="B-galactosidase"/>
    <property type="match status" value="1"/>
</dbReference>
<keyword evidence="11" id="KW-1185">Reference proteome</keyword>
<comment type="similarity">
    <text evidence="2 6">Belongs to the glycosyl hydrolase 42 family.</text>
</comment>
<evidence type="ECO:0000259" key="7">
    <source>
        <dbReference type="Pfam" id="PF02449"/>
    </source>
</evidence>
<dbReference type="RefSeq" id="WP_142612229.1">
    <property type="nucleotide sequence ID" value="NZ_VIJZ01000002.1"/>
</dbReference>
<evidence type="ECO:0000256" key="3">
    <source>
        <dbReference type="ARBA" id="ARBA00012756"/>
    </source>
</evidence>
<accession>A0ABY3B8M7</accession>
<dbReference type="InterPro" id="IPR003476">
    <property type="entry name" value="Glyco_hydro_42"/>
</dbReference>
<dbReference type="PANTHER" id="PTHR36447:SF1">
    <property type="entry name" value="BETA-GALACTOSIDASE GANA"/>
    <property type="match status" value="1"/>
</dbReference>
<evidence type="ECO:0000256" key="4">
    <source>
        <dbReference type="ARBA" id="ARBA00022801"/>
    </source>
</evidence>
<dbReference type="InterPro" id="IPR013529">
    <property type="entry name" value="Glyco_hydro_42_N"/>
</dbReference>
<dbReference type="SUPFAM" id="SSF51445">
    <property type="entry name" value="(Trans)glycosidases"/>
    <property type="match status" value="1"/>
</dbReference>
<comment type="catalytic activity">
    <reaction evidence="1 6">
        <text>Hydrolysis of terminal non-reducing beta-D-galactose residues in beta-D-galactosides.</text>
        <dbReference type="EC" id="3.2.1.23"/>
    </reaction>
</comment>
<dbReference type="EMBL" id="VIJZ01000002">
    <property type="protein sequence ID" value="TQS00517.1"/>
    <property type="molecule type" value="Genomic_DNA"/>
</dbReference>
<sequence length="696" mass="79406">MTYSNITKYPPISERVPRMLHGADYNPEQWQQYPEVLAEDIRLMKLAKCNVMSVGIFSWVSLEPEEGVFTFEWLDRILDSFAENGIYAFLATPSGARPAWMSQKYPEVLRVGANRVRNLHGFRHNHCYTSPVYREKVRIMNTKLAERYANHPAVIGWHISNEFGGDCHCDHCQEAFRAWVQDKYGTLDKLNHAWWTTFWSHTVTDWSQVESPAPHGETQVHAMNLDWRRFVTDQTADFIKHEIVPLKAANPDIPVTTNLMEFFEGLNYWKFADLLDVISWDSYPTWHDREGDDSRQAARVAMMHDIIRSIKGGKPWMLMESTPSLTNWQDVSKLKRPGMHLLSSLQAVAHGSDTVQYFQWRKSRGSSEKLHGAVVDHVGHEHTRVFGDVKDVGHALEKLEEVIGTSVPAEAAVIFDWENRWGINDSQGPRNKGVKYEETAEAHYLALWEQGVSVDVIDMDADFSKYKLLVAPMLYMVRSGVGERIQKFVEKGGIFVATYWTGIVDEHDLCFLGGFPGPLRKTLGIWSEEIDGLHDHDRNYIIPVEGNELNLREEYEAVELCDLIHTEGAEVLAEYGADFYAGRPALTVNRLGQGKAYYIASRNTGSFHSHFYRSLIDDAGLSKALNVQLPHGVNTAIRTDGVHDYIFIMNFTHKPQEITLDGRTYADMLENHVITDSSVQLGAYAVKVLKAERRNN</sequence>
<feature type="domain" description="Glycoside hydrolase family 42 N-terminal" evidence="7">
    <location>
        <begin position="24"/>
        <end position="399"/>
    </location>
</feature>
<dbReference type="InterPro" id="IPR013738">
    <property type="entry name" value="Beta_galactosidase_Trimer"/>
</dbReference>
<name>A0ABY3B8M7_9BACL</name>
<evidence type="ECO:0000259" key="8">
    <source>
        <dbReference type="Pfam" id="PF08532"/>
    </source>
</evidence>
<gene>
    <name evidence="10" type="ORF">FKV70_07005</name>
</gene>
<feature type="domain" description="Beta-galactosidase C-terminal" evidence="9">
    <location>
        <begin position="632"/>
        <end position="690"/>
    </location>
</feature>
<evidence type="ECO:0000256" key="6">
    <source>
        <dbReference type="PIRNR" id="PIRNR001084"/>
    </source>
</evidence>
<dbReference type="Pfam" id="PF02449">
    <property type="entry name" value="Glyco_hydro_42"/>
    <property type="match status" value="1"/>
</dbReference>
<dbReference type="InterPro" id="IPR029062">
    <property type="entry name" value="Class_I_gatase-like"/>
</dbReference>
<keyword evidence="5 6" id="KW-0326">Glycosidase</keyword>
<evidence type="ECO:0000313" key="11">
    <source>
        <dbReference type="Proteomes" id="UP000319219"/>
    </source>
</evidence>
<dbReference type="CDD" id="cd03143">
    <property type="entry name" value="A4_beta-galactosidase_middle_domain"/>
    <property type="match status" value="1"/>
</dbReference>
<organism evidence="10 11">
    <name type="scientific">Paenibacillus ottowii</name>
    <dbReference type="NCBI Taxonomy" id="2315729"/>
    <lineage>
        <taxon>Bacteria</taxon>
        <taxon>Bacillati</taxon>
        <taxon>Bacillota</taxon>
        <taxon>Bacilli</taxon>
        <taxon>Bacillales</taxon>
        <taxon>Paenibacillaceae</taxon>
        <taxon>Paenibacillus</taxon>
    </lineage>
</organism>
<dbReference type="PANTHER" id="PTHR36447">
    <property type="entry name" value="BETA-GALACTOSIDASE GANA"/>
    <property type="match status" value="1"/>
</dbReference>
<dbReference type="Proteomes" id="UP000319219">
    <property type="component" value="Unassembled WGS sequence"/>
</dbReference>
<dbReference type="Pfam" id="PF08532">
    <property type="entry name" value="Glyco_hydro_42M"/>
    <property type="match status" value="1"/>
</dbReference>